<dbReference type="OrthoDB" id="256467at2"/>
<keyword evidence="1" id="KW-0732">Signal</keyword>
<keyword evidence="3" id="KW-1185">Reference proteome</keyword>
<organism evidence="2 3">
    <name type="scientific">Caulifigura coniformis</name>
    <dbReference type="NCBI Taxonomy" id="2527983"/>
    <lineage>
        <taxon>Bacteria</taxon>
        <taxon>Pseudomonadati</taxon>
        <taxon>Planctomycetota</taxon>
        <taxon>Planctomycetia</taxon>
        <taxon>Planctomycetales</taxon>
        <taxon>Planctomycetaceae</taxon>
        <taxon>Caulifigura</taxon>
    </lineage>
</organism>
<gene>
    <name evidence="2" type="ORF">Pan44_41150</name>
</gene>
<accession>A0A517SIW8</accession>
<evidence type="ECO:0000313" key="2">
    <source>
        <dbReference type="EMBL" id="QDT56065.1"/>
    </source>
</evidence>
<dbReference type="Gene3D" id="3.20.20.80">
    <property type="entry name" value="Glycosidases"/>
    <property type="match status" value="1"/>
</dbReference>
<evidence type="ECO:0000313" key="3">
    <source>
        <dbReference type="Proteomes" id="UP000315700"/>
    </source>
</evidence>
<evidence type="ECO:0008006" key="4">
    <source>
        <dbReference type="Google" id="ProtNLM"/>
    </source>
</evidence>
<feature type="chain" id="PRO_5022158161" description="Glycoside hydrolase family 5 domain-containing protein" evidence="1">
    <location>
        <begin position="26"/>
        <end position="348"/>
    </location>
</feature>
<dbReference type="AlphaFoldDB" id="A0A517SIW8"/>
<reference evidence="2 3" key="1">
    <citation type="submission" date="2019-02" db="EMBL/GenBank/DDBJ databases">
        <title>Deep-cultivation of Planctomycetes and their phenomic and genomic characterization uncovers novel biology.</title>
        <authorList>
            <person name="Wiegand S."/>
            <person name="Jogler M."/>
            <person name="Boedeker C."/>
            <person name="Pinto D."/>
            <person name="Vollmers J."/>
            <person name="Rivas-Marin E."/>
            <person name="Kohn T."/>
            <person name="Peeters S.H."/>
            <person name="Heuer A."/>
            <person name="Rast P."/>
            <person name="Oberbeckmann S."/>
            <person name="Bunk B."/>
            <person name="Jeske O."/>
            <person name="Meyerdierks A."/>
            <person name="Storesund J.E."/>
            <person name="Kallscheuer N."/>
            <person name="Luecker S."/>
            <person name="Lage O.M."/>
            <person name="Pohl T."/>
            <person name="Merkel B.J."/>
            <person name="Hornburger P."/>
            <person name="Mueller R.-W."/>
            <person name="Bruemmer F."/>
            <person name="Labrenz M."/>
            <person name="Spormann A.M."/>
            <person name="Op den Camp H."/>
            <person name="Overmann J."/>
            <person name="Amann R."/>
            <person name="Jetten M.S.M."/>
            <person name="Mascher T."/>
            <person name="Medema M.H."/>
            <person name="Devos D.P."/>
            <person name="Kaster A.-K."/>
            <person name="Ovreas L."/>
            <person name="Rohde M."/>
            <person name="Galperin M.Y."/>
            <person name="Jogler C."/>
        </authorList>
    </citation>
    <scope>NUCLEOTIDE SEQUENCE [LARGE SCALE GENOMIC DNA]</scope>
    <source>
        <strain evidence="2 3">Pan44</strain>
    </source>
</reference>
<protein>
    <recommendedName>
        <fullName evidence="4">Glycoside hydrolase family 5 domain-containing protein</fullName>
    </recommendedName>
</protein>
<dbReference type="Proteomes" id="UP000315700">
    <property type="component" value="Chromosome"/>
</dbReference>
<sequence length="348" mass="39545" precursor="true">MLNRWFFGHFFCHCALWIGISNASAAEPVATREFEIRNDRPFLGGQEVRLWGIRCGNAIHSEVVTQRHIQNLDNMVAHGINLIGVYIQGSNAGWPDPNVAANGFTRDGLLKPEFAERLERIIREADKRGMVVMVGLFTPRKDQEFYDDAAIQQAIEQAARFLSTRKLKNVFIDIMHEFSHPERIDKEIFREPNGEQKKAKLTKWFKDVAPDIEVGICPDADTQTKDTYPGMDVRLIQKDMPIATTGFVVNVEMLRQDVYQNDGVFGEAGIAAVYRDCETYKAAENSAFMFHSAFVQGITNNSGTAPHAEMGGYGRKVSDRGVRFYYEWVRDNVGRYEYPRHVPVSKTP</sequence>
<proteinExistence type="predicted"/>
<evidence type="ECO:0000256" key="1">
    <source>
        <dbReference type="SAM" id="SignalP"/>
    </source>
</evidence>
<dbReference type="InterPro" id="IPR017853">
    <property type="entry name" value="GH"/>
</dbReference>
<dbReference type="EMBL" id="CP036271">
    <property type="protein sequence ID" value="QDT56065.1"/>
    <property type="molecule type" value="Genomic_DNA"/>
</dbReference>
<dbReference type="SUPFAM" id="SSF51445">
    <property type="entry name" value="(Trans)glycosidases"/>
    <property type="match status" value="1"/>
</dbReference>
<dbReference type="RefSeq" id="WP_145032890.1">
    <property type="nucleotide sequence ID" value="NZ_CP036271.1"/>
</dbReference>
<dbReference type="InParanoid" id="A0A517SIW8"/>
<name>A0A517SIW8_9PLAN</name>
<feature type="signal peptide" evidence="1">
    <location>
        <begin position="1"/>
        <end position="25"/>
    </location>
</feature>
<dbReference type="KEGG" id="ccos:Pan44_41150"/>